<dbReference type="InterPro" id="IPR039418">
    <property type="entry name" value="LexA-like"/>
</dbReference>
<dbReference type="PANTHER" id="PTHR40661:SF1">
    <property type="entry name" value="HTH CRO_C1-TYPE DOMAIN-CONTAINING PROTEIN"/>
    <property type="match status" value="1"/>
</dbReference>
<keyword evidence="2" id="KW-0238">DNA-binding</keyword>
<keyword evidence="6" id="KW-1185">Reference proteome</keyword>
<keyword evidence="3" id="KW-0804">Transcription</keyword>
<dbReference type="PANTHER" id="PTHR40661">
    <property type="match status" value="1"/>
</dbReference>
<evidence type="ECO:0000256" key="2">
    <source>
        <dbReference type="ARBA" id="ARBA00023125"/>
    </source>
</evidence>
<evidence type="ECO:0000256" key="1">
    <source>
        <dbReference type="ARBA" id="ARBA00023015"/>
    </source>
</evidence>
<proteinExistence type="predicted"/>
<dbReference type="InterPro" id="IPR001387">
    <property type="entry name" value="Cro/C1-type_HTH"/>
</dbReference>
<evidence type="ECO:0000259" key="4">
    <source>
        <dbReference type="PROSITE" id="PS50943"/>
    </source>
</evidence>
<gene>
    <name evidence="5" type="ORF">JOC31_000777</name>
</gene>
<dbReference type="InterPro" id="IPR015927">
    <property type="entry name" value="Peptidase_S24_S26A/B/C"/>
</dbReference>
<keyword evidence="1" id="KW-0805">Transcription regulation</keyword>
<dbReference type="RefSeq" id="WP_205016861.1">
    <property type="nucleotide sequence ID" value="NZ_JAFBEI010000013.1"/>
</dbReference>
<dbReference type="Pfam" id="PF00717">
    <property type="entry name" value="Peptidase_S24"/>
    <property type="match status" value="1"/>
</dbReference>
<dbReference type="EMBL" id="JAFBEI010000013">
    <property type="protein sequence ID" value="MBM7635958.1"/>
    <property type="molecule type" value="Genomic_DNA"/>
</dbReference>
<dbReference type="Pfam" id="PF01381">
    <property type="entry name" value="HTH_3"/>
    <property type="match status" value="1"/>
</dbReference>
<dbReference type="Proteomes" id="UP000809081">
    <property type="component" value="Unassembled WGS sequence"/>
</dbReference>
<comment type="caution">
    <text evidence="5">The sequence shown here is derived from an EMBL/GenBank/DDBJ whole genome shotgun (WGS) entry which is preliminary data.</text>
</comment>
<name>A0ABS2PKJ8_9STRE</name>
<dbReference type="InterPro" id="IPR036286">
    <property type="entry name" value="LexA/Signal_pep-like_sf"/>
</dbReference>
<dbReference type="InterPro" id="IPR010982">
    <property type="entry name" value="Lambda_DNA-bd_dom_sf"/>
</dbReference>
<protein>
    <submittedName>
        <fullName evidence="5">Phage repressor protein C with HTH and peptisase S24 domain</fullName>
    </submittedName>
</protein>
<evidence type="ECO:0000313" key="5">
    <source>
        <dbReference type="EMBL" id="MBM7635958.1"/>
    </source>
</evidence>
<evidence type="ECO:0000256" key="3">
    <source>
        <dbReference type="ARBA" id="ARBA00023163"/>
    </source>
</evidence>
<dbReference type="Gene3D" id="2.10.109.10">
    <property type="entry name" value="Umud Fragment, subunit A"/>
    <property type="match status" value="1"/>
</dbReference>
<reference evidence="5 6" key="1">
    <citation type="submission" date="2021-01" db="EMBL/GenBank/DDBJ databases">
        <title>Genomic Encyclopedia of Type Strains, Phase IV (KMG-IV): sequencing the most valuable type-strain genomes for metagenomic binning, comparative biology and taxonomic classification.</title>
        <authorList>
            <person name="Goeker M."/>
        </authorList>
    </citation>
    <scope>NUCLEOTIDE SEQUENCE [LARGE SCALE GENOMIC DNA]</scope>
    <source>
        <strain evidence="5 6">DSM 27513</strain>
    </source>
</reference>
<sequence length="242" mass="27312">MRSNQEIIKLICQEKEAQQMSLSELARQVGMAKSAVSAYLNGNREFPLNRATDFAKALAIDCNYLLGLEADQATEQLTKLYYQLEDQRQEKVFHLMQEELENQLAQEVSDGKGTYSVKAVTKLAAGLGYAFNDYDYQTVQVPNQPPRYDLASIVSGDSMSPDFRNGDIVYLADRGFSRYNGEVCAVAVNDRTFLKRVYLEKELLRLVSINPDYDDILIPFPPSDGEHIRIFTVVGRDSTVTI</sequence>
<accession>A0ABS2PKJ8</accession>
<dbReference type="SMART" id="SM00530">
    <property type="entry name" value="HTH_XRE"/>
    <property type="match status" value="1"/>
</dbReference>
<dbReference type="SUPFAM" id="SSF47413">
    <property type="entry name" value="lambda repressor-like DNA-binding domains"/>
    <property type="match status" value="1"/>
</dbReference>
<dbReference type="PROSITE" id="PS50943">
    <property type="entry name" value="HTH_CROC1"/>
    <property type="match status" value="1"/>
</dbReference>
<evidence type="ECO:0000313" key="6">
    <source>
        <dbReference type="Proteomes" id="UP000809081"/>
    </source>
</evidence>
<dbReference type="SUPFAM" id="SSF51306">
    <property type="entry name" value="LexA/Signal peptidase"/>
    <property type="match status" value="1"/>
</dbReference>
<feature type="domain" description="HTH cro/C1-type" evidence="4">
    <location>
        <begin position="8"/>
        <end position="65"/>
    </location>
</feature>
<dbReference type="CDD" id="cd06529">
    <property type="entry name" value="S24_LexA-like"/>
    <property type="match status" value="1"/>
</dbReference>
<dbReference type="CDD" id="cd00093">
    <property type="entry name" value="HTH_XRE"/>
    <property type="match status" value="1"/>
</dbReference>
<dbReference type="Gene3D" id="1.10.260.40">
    <property type="entry name" value="lambda repressor-like DNA-binding domains"/>
    <property type="match status" value="1"/>
</dbReference>
<organism evidence="5 6">
    <name type="scientific">Streptococcus saliviloxodontae</name>
    <dbReference type="NCBI Taxonomy" id="1349416"/>
    <lineage>
        <taxon>Bacteria</taxon>
        <taxon>Bacillati</taxon>
        <taxon>Bacillota</taxon>
        <taxon>Bacilli</taxon>
        <taxon>Lactobacillales</taxon>
        <taxon>Streptococcaceae</taxon>
        <taxon>Streptococcus</taxon>
    </lineage>
</organism>